<dbReference type="PROSITE" id="PS50157">
    <property type="entry name" value="ZINC_FINGER_C2H2_2"/>
    <property type="match status" value="1"/>
</dbReference>
<organism evidence="3 4">
    <name type="scientific">Imshaugia aleurites</name>
    <dbReference type="NCBI Taxonomy" id="172621"/>
    <lineage>
        <taxon>Eukaryota</taxon>
        <taxon>Fungi</taxon>
        <taxon>Dikarya</taxon>
        <taxon>Ascomycota</taxon>
        <taxon>Pezizomycotina</taxon>
        <taxon>Lecanoromycetes</taxon>
        <taxon>OSLEUM clade</taxon>
        <taxon>Lecanoromycetidae</taxon>
        <taxon>Lecanorales</taxon>
        <taxon>Lecanorineae</taxon>
        <taxon>Parmeliaceae</taxon>
        <taxon>Imshaugia</taxon>
    </lineage>
</organism>
<name>A0A8H3IGS5_9LECA</name>
<dbReference type="PANTHER" id="PTHR42085">
    <property type="entry name" value="F-BOX DOMAIN-CONTAINING PROTEIN"/>
    <property type="match status" value="1"/>
</dbReference>
<dbReference type="AlphaFoldDB" id="A0A8H3IGS5"/>
<reference evidence="3" key="1">
    <citation type="submission" date="2021-03" db="EMBL/GenBank/DDBJ databases">
        <authorList>
            <person name="Tagirdzhanova G."/>
        </authorList>
    </citation>
    <scope>NUCLEOTIDE SEQUENCE</scope>
</reference>
<evidence type="ECO:0000313" key="4">
    <source>
        <dbReference type="Proteomes" id="UP000664534"/>
    </source>
</evidence>
<dbReference type="Pfam" id="PF24864">
    <property type="entry name" value="DUF7730"/>
    <property type="match status" value="1"/>
</dbReference>
<keyword evidence="1" id="KW-0863">Zinc-finger</keyword>
<comment type="caution">
    <text evidence="3">The sequence shown here is derived from an EMBL/GenBank/DDBJ whole genome shotgun (WGS) entry which is preliminary data.</text>
</comment>
<evidence type="ECO:0000259" key="2">
    <source>
        <dbReference type="PROSITE" id="PS50157"/>
    </source>
</evidence>
<dbReference type="InterPro" id="IPR038883">
    <property type="entry name" value="AN11006-like"/>
</dbReference>
<accession>A0A8H3IGS5</accession>
<proteinExistence type="predicted"/>
<keyword evidence="1" id="KW-0479">Metal-binding</keyword>
<keyword evidence="1" id="KW-0862">Zinc</keyword>
<dbReference type="InterPro" id="IPR056632">
    <property type="entry name" value="DUF7730"/>
</dbReference>
<dbReference type="EMBL" id="CAJPDT010000011">
    <property type="protein sequence ID" value="CAF9913089.1"/>
    <property type="molecule type" value="Genomic_DNA"/>
</dbReference>
<dbReference type="OrthoDB" id="62952at2759"/>
<dbReference type="Proteomes" id="UP000664534">
    <property type="component" value="Unassembled WGS sequence"/>
</dbReference>
<evidence type="ECO:0000256" key="1">
    <source>
        <dbReference type="PROSITE-ProRule" id="PRU00042"/>
    </source>
</evidence>
<gene>
    <name evidence="3" type="ORF">IMSHALPRED_000907</name>
</gene>
<feature type="domain" description="C2H2-type" evidence="2">
    <location>
        <begin position="59"/>
        <end position="86"/>
    </location>
</feature>
<evidence type="ECO:0000313" key="3">
    <source>
        <dbReference type="EMBL" id="CAF9913089.1"/>
    </source>
</evidence>
<dbReference type="GO" id="GO:0008270">
    <property type="term" value="F:zinc ion binding"/>
    <property type="evidence" value="ECO:0007669"/>
    <property type="project" value="UniProtKB-KW"/>
</dbReference>
<dbReference type="PANTHER" id="PTHR42085:SF1">
    <property type="entry name" value="F-BOX DOMAIN-CONTAINING PROTEIN"/>
    <property type="match status" value="1"/>
</dbReference>
<dbReference type="InterPro" id="IPR013087">
    <property type="entry name" value="Znf_C2H2_type"/>
</dbReference>
<keyword evidence="4" id="KW-1185">Reference proteome</keyword>
<protein>
    <recommendedName>
        <fullName evidence="2">C2H2-type domain-containing protein</fullName>
    </recommendedName>
</protein>
<sequence length="326" mass="37402">MTRSKRPLLETAVASSKFFGLPPEIRTMIYTLLLTSEAEILIASNQFKRPRNSKIGTYQLCSLCGRAFGRRESYMSHQYIGCGQSSGPLRRPKYPGQAPSLWPPFLRTCRLIHHEAAPLLYRCNNFRFEDAATPNAFRWSTDQTQAPFVERIHVLMPRLGNGLPRNRERDRRRNPWWQYFMGDPFSLASDFPRLKGITITLGKGLAVANAQDVRTSFELFAKHTYRLDWIQVIGLNEPTLVKYLYSVVENVDEDHIRKGVQTKIHEYAECIGWMNAIIWWGLPGEEAPCKPTPYTGDRRVRKRLFRMVDGHVVSYAAGQSFLSGGD</sequence>